<reference evidence="3" key="2">
    <citation type="submission" date="2020-09" db="EMBL/GenBank/DDBJ databases">
        <authorList>
            <person name="Sun Q."/>
            <person name="Ohkuma M."/>
        </authorList>
    </citation>
    <scope>NUCLEOTIDE SEQUENCE</scope>
    <source>
        <strain evidence="3">JCM 3090</strain>
    </source>
</reference>
<dbReference type="NCBIfam" id="NF009154">
    <property type="entry name" value="PRK12497.3-3"/>
    <property type="match status" value="1"/>
</dbReference>
<dbReference type="Proteomes" id="UP000649739">
    <property type="component" value="Unassembled WGS sequence"/>
</dbReference>
<dbReference type="EMBL" id="BMQB01000001">
    <property type="protein sequence ID" value="GGJ76833.1"/>
    <property type="molecule type" value="Genomic_DNA"/>
</dbReference>
<proteinExistence type="inferred from homology"/>
<evidence type="ECO:0000313" key="4">
    <source>
        <dbReference type="Proteomes" id="UP000649739"/>
    </source>
</evidence>
<accession>A0A8J3AZI2</accession>
<evidence type="ECO:0000256" key="2">
    <source>
        <dbReference type="HAMAP-Rule" id="MF_00048"/>
    </source>
</evidence>
<evidence type="ECO:0000256" key="1">
    <source>
        <dbReference type="ARBA" id="ARBA00006738"/>
    </source>
</evidence>
<dbReference type="SUPFAM" id="SSF52980">
    <property type="entry name" value="Restriction endonuclease-like"/>
    <property type="match status" value="1"/>
</dbReference>
<protein>
    <recommendedName>
        <fullName evidence="2">UPF0102 protein GCM10010123_03540</fullName>
    </recommendedName>
</protein>
<dbReference type="PANTHER" id="PTHR34039">
    <property type="entry name" value="UPF0102 PROTEIN YRAN"/>
    <property type="match status" value="1"/>
</dbReference>
<dbReference type="NCBIfam" id="NF009150">
    <property type="entry name" value="PRK12497.1-3"/>
    <property type="match status" value="1"/>
</dbReference>
<dbReference type="InterPro" id="IPR003509">
    <property type="entry name" value="UPF0102_YraN-like"/>
</dbReference>
<dbReference type="InterPro" id="IPR011335">
    <property type="entry name" value="Restrct_endonuc-II-like"/>
</dbReference>
<name>A0A8J3AZI2_9ACTN</name>
<dbReference type="Gene3D" id="3.40.1350.10">
    <property type="match status" value="1"/>
</dbReference>
<dbReference type="AlphaFoldDB" id="A0A8J3AZI2"/>
<sequence length="132" mass="13937">MAGGSGGGDRTGMDKATPRSLGARGEVLAAEYLARAGLVIIERNWRCPDGEIDLIARDGPALAFIEVKTRRGVGYGTPAAAVDPRKAARLRRLAARWLATSGIHPPVVRFDVVAILADDAGPPRIEHRAGAF</sequence>
<dbReference type="CDD" id="cd20736">
    <property type="entry name" value="PoNe_Nuclease"/>
    <property type="match status" value="1"/>
</dbReference>
<dbReference type="HAMAP" id="MF_00048">
    <property type="entry name" value="UPF0102"/>
    <property type="match status" value="1"/>
</dbReference>
<gene>
    <name evidence="3" type="ORF">GCM10010123_03540</name>
</gene>
<dbReference type="InterPro" id="IPR011856">
    <property type="entry name" value="tRNA_endonuc-like_dom_sf"/>
</dbReference>
<reference evidence="3" key="1">
    <citation type="journal article" date="2014" name="Int. J. Syst. Evol. Microbiol.">
        <title>Complete genome sequence of Corynebacterium casei LMG S-19264T (=DSM 44701T), isolated from a smear-ripened cheese.</title>
        <authorList>
            <consortium name="US DOE Joint Genome Institute (JGI-PGF)"/>
            <person name="Walter F."/>
            <person name="Albersmeier A."/>
            <person name="Kalinowski J."/>
            <person name="Ruckert C."/>
        </authorList>
    </citation>
    <scope>NUCLEOTIDE SEQUENCE</scope>
    <source>
        <strain evidence="3">JCM 3090</strain>
    </source>
</reference>
<comment type="caution">
    <text evidence="3">The sequence shown here is derived from an EMBL/GenBank/DDBJ whole genome shotgun (WGS) entry which is preliminary data.</text>
</comment>
<keyword evidence="4" id="KW-1185">Reference proteome</keyword>
<evidence type="ECO:0000313" key="3">
    <source>
        <dbReference type="EMBL" id="GGJ76833.1"/>
    </source>
</evidence>
<dbReference type="NCBIfam" id="TIGR00252">
    <property type="entry name" value="YraN family protein"/>
    <property type="match status" value="1"/>
</dbReference>
<dbReference type="Pfam" id="PF02021">
    <property type="entry name" value="UPF0102"/>
    <property type="match status" value="1"/>
</dbReference>
<organism evidence="3 4">
    <name type="scientific">Pilimelia anulata</name>
    <dbReference type="NCBI Taxonomy" id="53371"/>
    <lineage>
        <taxon>Bacteria</taxon>
        <taxon>Bacillati</taxon>
        <taxon>Actinomycetota</taxon>
        <taxon>Actinomycetes</taxon>
        <taxon>Micromonosporales</taxon>
        <taxon>Micromonosporaceae</taxon>
        <taxon>Pilimelia</taxon>
    </lineage>
</organism>
<dbReference type="PANTHER" id="PTHR34039:SF1">
    <property type="entry name" value="UPF0102 PROTEIN YRAN"/>
    <property type="match status" value="1"/>
</dbReference>
<dbReference type="GO" id="GO:0003676">
    <property type="term" value="F:nucleic acid binding"/>
    <property type="evidence" value="ECO:0007669"/>
    <property type="project" value="InterPro"/>
</dbReference>
<comment type="similarity">
    <text evidence="1 2">Belongs to the UPF0102 family.</text>
</comment>